<dbReference type="Gramene" id="evm.model.10.747">
    <property type="protein sequence ID" value="cds.evm.model.10.747"/>
    <property type="gene ID" value="evm.TU.10.747"/>
</dbReference>
<dbReference type="AlphaFoldDB" id="A0A803QQ71"/>
<organism evidence="2 3">
    <name type="scientific">Cannabis sativa</name>
    <name type="common">Hemp</name>
    <name type="synonym">Marijuana</name>
    <dbReference type="NCBI Taxonomy" id="3483"/>
    <lineage>
        <taxon>Eukaryota</taxon>
        <taxon>Viridiplantae</taxon>
        <taxon>Streptophyta</taxon>
        <taxon>Embryophyta</taxon>
        <taxon>Tracheophyta</taxon>
        <taxon>Spermatophyta</taxon>
        <taxon>Magnoliopsida</taxon>
        <taxon>eudicotyledons</taxon>
        <taxon>Gunneridae</taxon>
        <taxon>Pentapetalae</taxon>
        <taxon>rosids</taxon>
        <taxon>fabids</taxon>
        <taxon>Rosales</taxon>
        <taxon>Cannabaceae</taxon>
        <taxon>Cannabis</taxon>
    </lineage>
</organism>
<evidence type="ECO:0000313" key="3">
    <source>
        <dbReference type="Proteomes" id="UP000596661"/>
    </source>
</evidence>
<evidence type="ECO:0000256" key="1">
    <source>
        <dbReference type="SAM" id="Coils"/>
    </source>
</evidence>
<sequence>MPKHPRVSVTPREPTVEALGNQEVVLIDKEEEVVVLHLDRKRKGVVTEPKPSKKMKRVDTHGLSTDLRIPSKVDEYPAPPHIILTPAHPDEERVQLRIAKHNYTVGELSRGDTEAEAPKKRLMEAQYGPFQGEYAGDIWDLNLDPLTDWFKRFVGTNLALLASEMDQMEALRNEAQEEKALVEQNHQAALKVKDDIIASSEKNLRDSREENHELLMKLQSLEVLHQTDLETTTNLTIELKELREFWDKTRKKAAKAERDALLAPVTCKHYEKCFEDGACMCWKANKFEPRLHFFPNPEAVIAQF</sequence>
<dbReference type="Proteomes" id="UP000596661">
    <property type="component" value="Unassembled WGS sequence"/>
</dbReference>
<dbReference type="EMBL" id="UZAU01000811">
    <property type="status" value="NOT_ANNOTATED_CDS"/>
    <property type="molecule type" value="Genomic_DNA"/>
</dbReference>
<accession>A0A803QQ71</accession>
<proteinExistence type="predicted"/>
<reference evidence="2" key="1">
    <citation type="submission" date="2021-03" db="UniProtKB">
        <authorList>
            <consortium name="EnsemblPlants"/>
        </authorList>
    </citation>
    <scope>IDENTIFICATION</scope>
</reference>
<feature type="coiled-coil region" evidence="1">
    <location>
        <begin position="158"/>
        <end position="224"/>
    </location>
</feature>
<evidence type="ECO:0000313" key="2">
    <source>
        <dbReference type="EnsemblPlants" id="cds.evm.model.10.747"/>
    </source>
</evidence>
<name>A0A803QQ71_CANSA</name>
<keyword evidence="3" id="KW-1185">Reference proteome</keyword>
<protein>
    <submittedName>
        <fullName evidence="2">Uncharacterized protein</fullName>
    </submittedName>
</protein>
<dbReference type="EnsemblPlants" id="evm.model.10.747">
    <property type="protein sequence ID" value="cds.evm.model.10.747"/>
    <property type="gene ID" value="evm.TU.10.747"/>
</dbReference>
<keyword evidence="1" id="KW-0175">Coiled coil</keyword>